<dbReference type="AlphaFoldDB" id="A0A7W6WPI4"/>
<evidence type="ECO:0000313" key="3">
    <source>
        <dbReference type="EMBL" id="MBB4444260.1"/>
    </source>
</evidence>
<sequence length="65" mass="7154">MNATDKLQAAVRALGIEIRIMSALVAYAEEAGSDTEIESWQAYRVSEAFDELHVLVSQPSNKMTP</sequence>
<dbReference type="RefSeq" id="WP_183822130.1">
    <property type="nucleotide sequence ID" value="NZ_JACIGW010000001.1"/>
</dbReference>
<accession>A0A7W6WPI4</accession>
<evidence type="ECO:0000313" key="1">
    <source>
        <dbReference type="EMBL" id="MBB4348035.1"/>
    </source>
</evidence>
<dbReference type="EMBL" id="JACIHM010000001">
    <property type="protein sequence ID" value="MBB4444260.1"/>
    <property type="molecule type" value="Genomic_DNA"/>
</dbReference>
<evidence type="ECO:0000313" key="4">
    <source>
        <dbReference type="Proteomes" id="UP000520770"/>
    </source>
</evidence>
<reference evidence="4 5" key="1">
    <citation type="submission" date="2020-08" db="EMBL/GenBank/DDBJ databases">
        <title>Genomic Encyclopedia of Type Strains, Phase IV (KMG-V): Genome sequencing to study the core and pangenomes of soil and plant-associated prokaryotes.</title>
        <authorList>
            <person name="Whitman W."/>
        </authorList>
    </citation>
    <scope>NUCLEOTIDE SEQUENCE [LARGE SCALE GENOMIC DNA]</scope>
    <source>
        <strain evidence="2 5">SEMIA 444</strain>
        <strain evidence="1 4">SEMIA 448</strain>
        <strain evidence="3 6">SEMIA 452</strain>
    </source>
</reference>
<dbReference type="EMBL" id="JACIGW010000001">
    <property type="protein sequence ID" value="MBB4348035.1"/>
    <property type="molecule type" value="Genomic_DNA"/>
</dbReference>
<evidence type="ECO:0000313" key="5">
    <source>
        <dbReference type="Proteomes" id="UP000524535"/>
    </source>
</evidence>
<name>A0A7W6WPI4_9HYPH</name>
<evidence type="ECO:0000313" key="2">
    <source>
        <dbReference type="EMBL" id="MBB4409571.1"/>
    </source>
</evidence>
<evidence type="ECO:0000313" key="6">
    <source>
        <dbReference type="Proteomes" id="UP000576087"/>
    </source>
</evidence>
<dbReference type="EMBL" id="JACIGY010000001">
    <property type="protein sequence ID" value="MBB4409571.1"/>
    <property type="molecule type" value="Genomic_DNA"/>
</dbReference>
<dbReference type="Proteomes" id="UP000524535">
    <property type="component" value="Unassembled WGS sequence"/>
</dbReference>
<dbReference type="Proteomes" id="UP000520770">
    <property type="component" value="Unassembled WGS sequence"/>
</dbReference>
<organism evidence="1 4">
    <name type="scientific">Aliirhizobium cellulosilyticum</name>
    <dbReference type="NCBI Taxonomy" id="393664"/>
    <lineage>
        <taxon>Bacteria</taxon>
        <taxon>Pseudomonadati</taxon>
        <taxon>Pseudomonadota</taxon>
        <taxon>Alphaproteobacteria</taxon>
        <taxon>Hyphomicrobiales</taxon>
        <taxon>Rhizobiaceae</taxon>
        <taxon>Aliirhizobium</taxon>
    </lineage>
</organism>
<proteinExistence type="predicted"/>
<protein>
    <submittedName>
        <fullName evidence="1">Uncharacterized protein</fullName>
    </submittedName>
</protein>
<comment type="caution">
    <text evidence="1">The sequence shown here is derived from an EMBL/GenBank/DDBJ whole genome shotgun (WGS) entry which is preliminary data.</text>
</comment>
<keyword evidence="5" id="KW-1185">Reference proteome</keyword>
<dbReference type="Proteomes" id="UP000576087">
    <property type="component" value="Unassembled WGS sequence"/>
</dbReference>
<gene>
    <name evidence="2" type="ORF">GGE31_000042</name>
    <name evidence="1" type="ORF">GGE33_001743</name>
    <name evidence="3" type="ORF">GGE35_000042</name>
</gene>